<dbReference type="Proteomes" id="UP000650466">
    <property type="component" value="Unassembled WGS sequence"/>
</dbReference>
<organism evidence="1 2">
    <name type="scientific">Paenibacillus sedimenti</name>
    <dbReference type="NCBI Taxonomy" id="2770274"/>
    <lineage>
        <taxon>Bacteria</taxon>
        <taxon>Bacillati</taxon>
        <taxon>Bacillota</taxon>
        <taxon>Bacilli</taxon>
        <taxon>Bacillales</taxon>
        <taxon>Paenibacillaceae</taxon>
        <taxon>Paenibacillus</taxon>
    </lineage>
</organism>
<comment type="caution">
    <text evidence="1">The sequence shown here is derived from an EMBL/GenBank/DDBJ whole genome shotgun (WGS) entry which is preliminary data.</text>
</comment>
<dbReference type="EMBL" id="JACVVD010000015">
    <property type="protein sequence ID" value="MBD0384041.1"/>
    <property type="molecule type" value="Genomic_DNA"/>
</dbReference>
<protein>
    <submittedName>
        <fullName evidence="1">Uncharacterized protein</fullName>
    </submittedName>
</protein>
<dbReference type="Gene3D" id="2.60.120.260">
    <property type="entry name" value="Galactose-binding domain-like"/>
    <property type="match status" value="1"/>
</dbReference>
<proteinExistence type="predicted"/>
<dbReference type="AlphaFoldDB" id="A0A926QLL7"/>
<sequence>MLVRQDSNYTRIKGTVVQGYNDNTIWTTLTTAAVSTKDWQTFAITNKVHFKLPTLLHFKSLSSYNLVKDIHQNTFR</sequence>
<accession>A0A926QLL7</accession>
<evidence type="ECO:0000313" key="1">
    <source>
        <dbReference type="EMBL" id="MBD0384041.1"/>
    </source>
</evidence>
<evidence type="ECO:0000313" key="2">
    <source>
        <dbReference type="Proteomes" id="UP000650466"/>
    </source>
</evidence>
<name>A0A926QLL7_9BACL</name>
<gene>
    <name evidence="1" type="ORF">ICC18_28725</name>
</gene>
<reference evidence="1" key="1">
    <citation type="submission" date="2020-09" db="EMBL/GenBank/DDBJ databases">
        <title>Draft Genome Sequence of Paenibacillus sp. WST5.</title>
        <authorList>
            <person name="Bao Z."/>
        </authorList>
    </citation>
    <scope>NUCLEOTIDE SEQUENCE</scope>
    <source>
        <strain evidence="1">WST5</strain>
    </source>
</reference>
<keyword evidence="2" id="KW-1185">Reference proteome</keyword>